<organism evidence="1 2">
    <name type="scientific">Desulfosalsimonas propionicica</name>
    <dbReference type="NCBI Taxonomy" id="332175"/>
    <lineage>
        <taxon>Bacteria</taxon>
        <taxon>Pseudomonadati</taxon>
        <taxon>Thermodesulfobacteriota</taxon>
        <taxon>Desulfobacteria</taxon>
        <taxon>Desulfobacterales</taxon>
        <taxon>Desulfosalsimonadaceae</taxon>
        <taxon>Desulfosalsimonas</taxon>
    </lineage>
</organism>
<dbReference type="RefSeq" id="WP_181551498.1">
    <property type="nucleotide sequence ID" value="NZ_JACDUS010000005.1"/>
</dbReference>
<name>A0A7W0C9W5_9BACT</name>
<evidence type="ECO:0000313" key="1">
    <source>
        <dbReference type="EMBL" id="MBA2881850.1"/>
    </source>
</evidence>
<dbReference type="AlphaFoldDB" id="A0A7W0C9W5"/>
<reference evidence="1 2" key="1">
    <citation type="submission" date="2020-07" db="EMBL/GenBank/DDBJ databases">
        <title>Genomic Encyclopedia of Type Strains, Phase IV (KMG-IV): sequencing the most valuable type-strain genomes for metagenomic binning, comparative biology and taxonomic classification.</title>
        <authorList>
            <person name="Goeker M."/>
        </authorList>
    </citation>
    <scope>NUCLEOTIDE SEQUENCE [LARGE SCALE GENOMIC DNA]</scope>
    <source>
        <strain evidence="1 2">DSM 17721</strain>
    </source>
</reference>
<dbReference type="EMBL" id="JACDUS010000005">
    <property type="protein sequence ID" value="MBA2881850.1"/>
    <property type="molecule type" value="Genomic_DNA"/>
</dbReference>
<gene>
    <name evidence="1" type="ORF">HNR65_002181</name>
</gene>
<keyword evidence="2" id="KW-1185">Reference proteome</keyword>
<evidence type="ECO:0000313" key="2">
    <source>
        <dbReference type="Proteomes" id="UP000525298"/>
    </source>
</evidence>
<protein>
    <submittedName>
        <fullName evidence="1">Uncharacterized protein</fullName>
    </submittedName>
</protein>
<comment type="caution">
    <text evidence="1">The sequence shown here is derived from an EMBL/GenBank/DDBJ whole genome shotgun (WGS) entry which is preliminary data.</text>
</comment>
<accession>A0A7W0C9W5</accession>
<dbReference type="Proteomes" id="UP000525298">
    <property type="component" value="Unassembled WGS sequence"/>
</dbReference>
<sequence>MSEPLTHPLKIGLKYCGGCQPDYDRVALVARIQKELNGLAEFLPADHPDIAMVLAVEGCQSACAELEPFARLPVWIITDESQADDFIRHIKESHRHAGFL</sequence>
<proteinExistence type="predicted"/>